<protein>
    <submittedName>
        <fullName evidence="1">Uncharacterized protein</fullName>
    </submittedName>
</protein>
<dbReference type="RefSeq" id="WP_377359869.1">
    <property type="nucleotide sequence ID" value="NZ_JBHTCM010000015.1"/>
</dbReference>
<reference evidence="2" key="1">
    <citation type="journal article" date="2019" name="Int. J. Syst. Evol. Microbiol.">
        <title>The Global Catalogue of Microorganisms (GCM) 10K type strain sequencing project: providing services to taxonomists for standard genome sequencing and annotation.</title>
        <authorList>
            <consortium name="The Broad Institute Genomics Platform"/>
            <consortium name="The Broad Institute Genome Sequencing Center for Infectious Disease"/>
            <person name="Wu L."/>
            <person name="Ma J."/>
        </authorList>
    </citation>
    <scope>NUCLEOTIDE SEQUENCE [LARGE SCALE GENOMIC DNA]</scope>
    <source>
        <strain evidence="2">CGMCC 1.16275</strain>
    </source>
</reference>
<sequence length="192" mass="21398">MPDAPTPAVPAPPALSLEECQHLTSAFLTGTMFRALHAVEYAVPEWGDGPGPEPLSAAARAGVALRHVPGASDAEYRIAAFGDTLRMRLQLNVWRFVIVYTVPAHDLADAPGIAPRFERWQTGAGHAGWTIGWRDAADPWDHDRRLVETYCYAMLPRDFLVDPMAQLYWRTDIVQMTRAFMLEARRMGVRLA</sequence>
<dbReference type="EMBL" id="JBHTCM010000015">
    <property type="protein sequence ID" value="MFC7334306.1"/>
    <property type="molecule type" value="Genomic_DNA"/>
</dbReference>
<evidence type="ECO:0000313" key="2">
    <source>
        <dbReference type="Proteomes" id="UP001596456"/>
    </source>
</evidence>
<organism evidence="1 2">
    <name type="scientific">Rhodocista pekingensis</name>
    <dbReference type="NCBI Taxonomy" id="201185"/>
    <lineage>
        <taxon>Bacteria</taxon>
        <taxon>Pseudomonadati</taxon>
        <taxon>Pseudomonadota</taxon>
        <taxon>Alphaproteobacteria</taxon>
        <taxon>Rhodospirillales</taxon>
        <taxon>Azospirillaceae</taxon>
        <taxon>Rhodocista</taxon>
    </lineage>
</organism>
<gene>
    <name evidence="1" type="ORF">ACFQPS_14150</name>
</gene>
<dbReference type="Proteomes" id="UP001596456">
    <property type="component" value="Unassembled WGS sequence"/>
</dbReference>
<name>A0ABW2KW78_9PROT</name>
<accession>A0ABW2KW78</accession>
<proteinExistence type="predicted"/>
<evidence type="ECO:0000313" key="1">
    <source>
        <dbReference type="EMBL" id="MFC7334306.1"/>
    </source>
</evidence>
<comment type="caution">
    <text evidence="1">The sequence shown here is derived from an EMBL/GenBank/DDBJ whole genome shotgun (WGS) entry which is preliminary data.</text>
</comment>
<keyword evidence="2" id="KW-1185">Reference proteome</keyword>